<sequence>MSTKLGYLCERYNYRYCRLAHIIENSGCLYETIGQGPSILSVIALILGLIVCFFFVLFNSSFKEWPTKWENQRPTRGAIMWKAHFFILGIYAFFWGLSESVAPNDGSGLRALLALRMVSLVAGETMLFCIALLDTQLIPATTTTTIATIVISSLIGLLSLINLSKNIAESLIAVFGLGLPVGFIYAHFLMMVCVCCFRKLWKGLFWVFLMALTNSAPLFIEMTLNEPLCRVSVGWFPASCFGILIFGFYRLAATVFYPILKKHEAKDGLGNNRIQKGQAYDDENIPALIDGDDYEYSYTYTDVDDDQRLDM</sequence>
<dbReference type="VEuPathDB" id="TrichDB:TVAGG3_0323670"/>
<evidence type="ECO:0000313" key="2">
    <source>
        <dbReference type="EMBL" id="EAY20745.1"/>
    </source>
</evidence>
<proteinExistence type="predicted"/>
<feature type="transmembrane region" description="Helical" evidence="1">
    <location>
        <begin position="145"/>
        <end position="164"/>
    </location>
</feature>
<reference evidence="2" key="1">
    <citation type="submission" date="2006-10" db="EMBL/GenBank/DDBJ databases">
        <authorList>
            <person name="Amadeo P."/>
            <person name="Zhao Q."/>
            <person name="Wortman J."/>
            <person name="Fraser-Liggett C."/>
            <person name="Carlton J."/>
        </authorList>
    </citation>
    <scope>NUCLEOTIDE SEQUENCE</scope>
    <source>
        <strain evidence="2">G3</strain>
    </source>
</reference>
<feature type="transmembrane region" description="Helical" evidence="1">
    <location>
        <begin position="204"/>
        <end position="224"/>
    </location>
</feature>
<evidence type="ECO:0000313" key="3">
    <source>
        <dbReference type="Proteomes" id="UP000001542"/>
    </source>
</evidence>
<dbReference type="AlphaFoldDB" id="A2DFP2"/>
<name>A2DFP2_TRIV3</name>
<dbReference type="OrthoDB" id="10466538at2759"/>
<dbReference type="VEuPathDB" id="TrichDB:TVAG_391290"/>
<feature type="transmembrane region" description="Helical" evidence="1">
    <location>
        <begin position="170"/>
        <end position="197"/>
    </location>
</feature>
<dbReference type="RefSeq" id="XP_001581731.1">
    <property type="nucleotide sequence ID" value="XM_001581681.1"/>
</dbReference>
<protein>
    <submittedName>
        <fullName evidence="2">Uncharacterized protein</fullName>
    </submittedName>
</protein>
<reference evidence="2" key="2">
    <citation type="journal article" date="2007" name="Science">
        <title>Draft genome sequence of the sexually transmitted pathogen Trichomonas vaginalis.</title>
        <authorList>
            <person name="Carlton J.M."/>
            <person name="Hirt R.P."/>
            <person name="Silva J.C."/>
            <person name="Delcher A.L."/>
            <person name="Schatz M."/>
            <person name="Zhao Q."/>
            <person name="Wortman J.R."/>
            <person name="Bidwell S.L."/>
            <person name="Alsmark U.C.M."/>
            <person name="Besteiro S."/>
            <person name="Sicheritz-Ponten T."/>
            <person name="Noel C.J."/>
            <person name="Dacks J.B."/>
            <person name="Foster P.G."/>
            <person name="Simillion C."/>
            <person name="Van de Peer Y."/>
            <person name="Miranda-Saavedra D."/>
            <person name="Barton G.J."/>
            <person name="Westrop G.D."/>
            <person name="Mueller S."/>
            <person name="Dessi D."/>
            <person name="Fiori P.L."/>
            <person name="Ren Q."/>
            <person name="Paulsen I."/>
            <person name="Zhang H."/>
            <person name="Bastida-Corcuera F.D."/>
            <person name="Simoes-Barbosa A."/>
            <person name="Brown M.T."/>
            <person name="Hayes R.D."/>
            <person name="Mukherjee M."/>
            <person name="Okumura C.Y."/>
            <person name="Schneider R."/>
            <person name="Smith A.J."/>
            <person name="Vanacova S."/>
            <person name="Villalvazo M."/>
            <person name="Haas B.J."/>
            <person name="Pertea M."/>
            <person name="Feldblyum T.V."/>
            <person name="Utterback T.R."/>
            <person name="Shu C.L."/>
            <person name="Osoegawa K."/>
            <person name="de Jong P.J."/>
            <person name="Hrdy I."/>
            <person name="Horvathova L."/>
            <person name="Zubacova Z."/>
            <person name="Dolezal P."/>
            <person name="Malik S.B."/>
            <person name="Logsdon J.M. Jr."/>
            <person name="Henze K."/>
            <person name="Gupta A."/>
            <person name="Wang C.C."/>
            <person name="Dunne R.L."/>
            <person name="Upcroft J.A."/>
            <person name="Upcroft P."/>
            <person name="White O."/>
            <person name="Salzberg S.L."/>
            <person name="Tang P."/>
            <person name="Chiu C.-H."/>
            <person name="Lee Y.-S."/>
            <person name="Embley T.M."/>
            <person name="Coombs G.H."/>
            <person name="Mottram J.C."/>
            <person name="Tachezy J."/>
            <person name="Fraser-Liggett C.M."/>
            <person name="Johnson P.J."/>
        </authorList>
    </citation>
    <scope>NUCLEOTIDE SEQUENCE [LARGE SCALE GENOMIC DNA]</scope>
    <source>
        <strain evidence="2">G3</strain>
    </source>
</reference>
<keyword evidence="3" id="KW-1185">Reference proteome</keyword>
<keyword evidence="1" id="KW-0472">Membrane</keyword>
<feature type="transmembrane region" description="Helical" evidence="1">
    <location>
        <begin position="79"/>
        <end position="97"/>
    </location>
</feature>
<dbReference type="InParanoid" id="A2DFP2"/>
<keyword evidence="1" id="KW-0812">Transmembrane</keyword>
<feature type="transmembrane region" description="Helical" evidence="1">
    <location>
        <begin position="109"/>
        <end position="133"/>
    </location>
</feature>
<feature type="transmembrane region" description="Helical" evidence="1">
    <location>
        <begin position="39"/>
        <end position="58"/>
    </location>
</feature>
<evidence type="ECO:0000256" key="1">
    <source>
        <dbReference type="SAM" id="Phobius"/>
    </source>
</evidence>
<dbReference type="Proteomes" id="UP000001542">
    <property type="component" value="Unassembled WGS sequence"/>
</dbReference>
<accession>A2DFP2</accession>
<dbReference type="KEGG" id="tva:5466287"/>
<keyword evidence="1" id="KW-1133">Transmembrane helix</keyword>
<organism evidence="2 3">
    <name type="scientific">Trichomonas vaginalis (strain ATCC PRA-98 / G3)</name>
    <dbReference type="NCBI Taxonomy" id="412133"/>
    <lineage>
        <taxon>Eukaryota</taxon>
        <taxon>Metamonada</taxon>
        <taxon>Parabasalia</taxon>
        <taxon>Trichomonadida</taxon>
        <taxon>Trichomonadidae</taxon>
        <taxon>Trichomonas</taxon>
    </lineage>
</organism>
<dbReference type="SMR" id="A2DFP2"/>
<dbReference type="EMBL" id="DS113195">
    <property type="protein sequence ID" value="EAY20745.1"/>
    <property type="molecule type" value="Genomic_DNA"/>
</dbReference>
<feature type="transmembrane region" description="Helical" evidence="1">
    <location>
        <begin position="236"/>
        <end position="260"/>
    </location>
</feature>
<gene>
    <name evidence="2" type="ORF">TVAG_391290</name>
</gene>